<dbReference type="PANTHER" id="PTHR34815:SF2">
    <property type="entry name" value="N-ACETYLTRANSFERASE DOMAIN-CONTAINING PROTEIN"/>
    <property type="match status" value="1"/>
</dbReference>
<feature type="domain" description="LYC1 C-terminal" evidence="1">
    <location>
        <begin position="158"/>
        <end position="338"/>
    </location>
</feature>
<dbReference type="PANTHER" id="PTHR34815">
    <property type="entry name" value="LYSINE ACETYLTRANSFERASE"/>
    <property type="match status" value="1"/>
</dbReference>
<reference evidence="2" key="1">
    <citation type="submission" date="2020-05" db="EMBL/GenBank/DDBJ databases">
        <title>Mycena genomes resolve the evolution of fungal bioluminescence.</title>
        <authorList>
            <person name="Tsai I.J."/>
        </authorList>
    </citation>
    <scope>NUCLEOTIDE SEQUENCE</scope>
    <source>
        <strain evidence="2">171206Taipei</strain>
    </source>
</reference>
<dbReference type="InterPro" id="IPR053013">
    <property type="entry name" value="LAT"/>
</dbReference>
<proteinExistence type="predicted"/>
<comment type="caution">
    <text evidence="2">The sequence shown here is derived from an EMBL/GenBank/DDBJ whole genome shotgun (WGS) entry which is preliminary data.</text>
</comment>
<dbReference type="OrthoDB" id="2020070at2759"/>
<sequence length="338" mass="37745">MTTFLGRLTKHYSNVHLKLVLLHAPRDNPTTLDFKCACKTFKRNGLVFNPSLGAIEEVICYGIASVYTPPENRGHGFAGHMMSLLHWVLGDEHFLSNHDFPISKWGEPPVAASGFRNGRFSALWSDVGNCYSKCGPLSSTGGGWVVRGTSTTTWDVRPDSAPEAGGLDWVWLDDSGVSKLWQSDTQSIRRSLSTNSRLAFAFQPSHGVASYPSRRLSIYTERLANPPVTWGVASTDCETYTTWSIDPRPPGPLRLIVTRLRADIRNLGPLVHKLFELALQHTVTQIEIWGLSLEMEEAAKKLGAKVQQRVAHLPAFKWYGAESESEITWAFNEHFCWC</sequence>
<gene>
    <name evidence="2" type="ORF">MIND_00428800</name>
</gene>
<dbReference type="InterPro" id="IPR055100">
    <property type="entry name" value="GNAT_LYC1-like"/>
</dbReference>
<protein>
    <recommendedName>
        <fullName evidence="1">LYC1 C-terminal domain-containing protein</fullName>
    </recommendedName>
</protein>
<dbReference type="GeneID" id="59343619"/>
<evidence type="ECO:0000313" key="2">
    <source>
        <dbReference type="EMBL" id="KAF7306376.1"/>
    </source>
</evidence>
<keyword evidence="3" id="KW-1185">Reference proteome</keyword>
<dbReference type="AlphaFoldDB" id="A0A8H6W808"/>
<dbReference type="Proteomes" id="UP000636479">
    <property type="component" value="Unassembled WGS sequence"/>
</dbReference>
<dbReference type="RefSeq" id="XP_037221395.1">
    <property type="nucleotide sequence ID" value="XM_037361103.1"/>
</dbReference>
<dbReference type="EMBL" id="JACAZF010000004">
    <property type="protein sequence ID" value="KAF7306376.1"/>
    <property type="molecule type" value="Genomic_DNA"/>
</dbReference>
<accession>A0A8H6W808</accession>
<name>A0A8H6W808_9AGAR</name>
<evidence type="ECO:0000313" key="3">
    <source>
        <dbReference type="Proteomes" id="UP000636479"/>
    </source>
</evidence>
<dbReference type="Pfam" id="PF22998">
    <property type="entry name" value="GNAT_LYC1-like"/>
    <property type="match status" value="1"/>
</dbReference>
<evidence type="ECO:0000259" key="1">
    <source>
        <dbReference type="Pfam" id="PF22998"/>
    </source>
</evidence>
<organism evidence="2 3">
    <name type="scientific">Mycena indigotica</name>
    <dbReference type="NCBI Taxonomy" id="2126181"/>
    <lineage>
        <taxon>Eukaryota</taxon>
        <taxon>Fungi</taxon>
        <taxon>Dikarya</taxon>
        <taxon>Basidiomycota</taxon>
        <taxon>Agaricomycotina</taxon>
        <taxon>Agaricomycetes</taxon>
        <taxon>Agaricomycetidae</taxon>
        <taxon>Agaricales</taxon>
        <taxon>Marasmiineae</taxon>
        <taxon>Mycenaceae</taxon>
        <taxon>Mycena</taxon>
    </lineage>
</organism>